<organism evidence="4 5">
    <name type="scientific">Bacteroides cellulosilyticus</name>
    <dbReference type="NCBI Taxonomy" id="246787"/>
    <lineage>
        <taxon>Bacteria</taxon>
        <taxon>Pseudomonadati</taxon>
        <taxon>Bacteroidota</taxon>
        <taxon>Bacteroidia</taxon>
        <taxon>Bacteroidales</taxon>
        <taxon>Bacteroidaceae</taxon>
        <taxon>Bacteroides</taxon>
    </lineage>
</organism>
<evidence type="ECO:0000256" key="2">
    <source>
        <dbReference type="SAM" id="SignalP"/>
    </source>
</evidence>
<dbReference type="EC" id="3.1.1.72" evidence="4"/>
<dbReference type="Gene3D" id="3.40.50.1820">
    <property type="entry name" value="alpha/beta hydrolase"/>
    <property type="match status" value="1"/>
</dbReference>
<accession>A0A0P0G254</accession>
<reference evidence="4 5" key="1">
    <citation type="journal article" date="2015" name="Science">
        <title>Genetic determinants of in vivo fitness and diet responsiveness in multiple human gut Bacteroides.</title>
        <authorList>
            <person name="Wu M."/>
            <person name="McNulty N.P."/>
            <person name="Rodionov D.A."/>
            <person name="Khoroshkin M.S."/>
            <person name="Griffin N.W."/>
            <person name="Cheng J."/>
            <person name="Latreille P."/>
            <person name="Kerstetter R.A."/>
            <person name="Terrapon N."/>
            <person name="Henrissat B."/>
            <person name="Osterman A.L."/>
            <person name="Gordon J.I."/>
        </authorList>
    </citation>
    <scope>NUCLEOTIDE SEQUENCE [LARGE SCALE GENOMIC DNA]</scope>
    <source>
        <strain evidence="4 5">WH2</strain>
    </source>
</reference>
<dbReference type="PANTHER" id="PTHR48081">
    <property type="entry name" value="AB HYDROLASE SUPERFAMILY PROTEIN C4A8.06C"/>
    <property type="match status" value="1"/>
</dbReference>
<feature type="signal peptide" evidence="2">
    <location>
        <begin position="1"/>
        <end position="20"/>
    </location>
</feature>
<evidence type="ECO:0000313" key="5">
    <source>
        <dbReference type="Proteomes" id="UP000061809"/>
    </source>
</evidence>
<dbReference type="AlphaFoldDB" id="A0A0P0G254"/>
<dbReference type="Pfam" id="PF20434">
    <property type="entry name" value="BD-FAE"/>
    <property type="match status" value="1"/>
</dbReference>
<evidence type="ECO:0000313" key="4">
    <source>
        <dbReference type="EMBL" id="ALJ60492.1"/>
    </source>
</evidence>
<proteinExistence type="predicted"/>
<protein>
    <submittedName>
        <fullName evidence="4">Acetylxylan esterase</fullName>
        <ecNumber evidence="4">3.1.1.72</ecNumber>
    </submittedName>
</protein>
<dbReference type="EMBL" id="CP012801">
    <property type="protein sequence ID" value="ALJ60492.1"/>
    <property type="molecule type" value="Genomic_DNA"/>
</dbReference>
<feature type="domain" description="BD-FAE-like" evidence="3">
    <location>
        <begin position="210"/>
        <end position="305"/>
    </location>
</feature>
<name>A0A0P0G254_9BACE</name>
<dbReference type="InterPro" id="IPR029058">
    <property type="entry name" value="AB_hydrolase_fold"/>
</dbReference>
<dbReference type="InterPro" id="IPR049492">
    <property type="entry name" value="BD-FAE-like_dom"/>
</dbReference>
<evidence type="ECO:0000259" key="3">
    <source>
        <dbReference type="Pfam" id="PF20434"/>
    </source>
</evidence>
<dbReference type="SUPFAM" id="SSF53474">
    <property type="entry name" value="alpha/beta-Hydrolases"/>
    <property type="match status" value="1"/>
</dbReference>
<dbReference type="Proteomes" id="UP000061809">
    <property type="component" value="Chromosome"/>
</dbReference>
<evidence type="ECO:0000256" key="1">
    <source>
        <dbReference type="ARBA" id="ARBA00022801"/>
    </source>
</evidence>
<dbReference type="RefSeq" id="WP_029426593.1">
    <property type="nucleotide sequence ID" value="NZ_CP012801.1"/>
</dbReference>
<gene>
    <name evidence="4" type="primary">axeA1_2</name>
    <name evidence="4" type="ORF">BcellWH2_03258</name>
</gene>
<dbReference type="InterPro" id="IPR050300">
    <property type="entry name" value="GDXG_lipolytic_enzyme"/>
</dbReference>
<keyword evidence="1 4" id="KW-0378">Hydrolase</keyword>
<dbReference type="GO" id="GO:0046555">
    <property type="term" value="F:acetylxylan esterase activity"/>
    <property type="evidence" value="ECO:0007669"/>
    <property type="project" value="UniProtKB-EC"/>
</dbReference>
<keyword evidence="2" id="KW-0732">Signal</keyword>
<dbReference type="PATRIC" id="fig|246787.4.peg.3373"/>
<feature type="chain" id="PRO_5006047005" evidence="2">
    <location>
        <begin position="21"/>
        <end position="424"/>
    </location>
</feature>
<sequence>MKLFFFVILFAMTFCPVWPSAGKLPDVPSVLFLGVDFPEESATYIENQIASGLKILDLTDSPEVTYRCVRGIKEAAEIISTEKTGRYRVFVIQCRDLNTNENTFCKICLMAARRNTDILWMTSDTAQIVSCNCDFADYEGFCANQKSYDWKRCISYIADAVSQWWTGMAEGNRGIERLPVWQGEIPDYEYSGPEYINSIARIDRISEPELEVFLPRQSEKSPVVIFFPGGGLSYTGFIRNAREAAELLRPYGVAVIGVKYRVKRGLDVALEDARQAVRTVREKASEWNIDENAIGVAGQSAGALIVLRLASADCPDAFSRPDYVIPLTSWYYGKQKWPFRFDAETPPFFMRHATNDSGYGFALSVREKLLEAGVPLDWKTVDDGGHGAFEITVDGYGHDWTVELVEWMRKNKILKTDNHEKEVD</sequence>
<dbReference type="KEGG" id="bcel:BcellWH2_03258"/>